<dbReference type="PANTHER" id="PTHR46113:SF1">
    <property type="entry name" value="PEPTIDASE M17 LEUCYL AMINOPEPTIDASE N-TERMINAL DOMAIN-CONTAINING PROTEIN"/>
    <property type="match status" value="1"/>
</dbReference>
<comment type="caution">
    <text evidence="2">The sequence shown here is derived from an EMBL/GenBank/DDBJ whole genome shotgun (WGS) entry which is preliminary data.</text>
</comment>
<evidence type="ECO:0000256" key="1">
    <source>
        <dbReference type="SAM" id="MobiDB-lite"/>
    </source>
</evidence>
<organism evidence="2 3">
    <name type="scientific">Aphis glycines</name>
    <name type="common">Soybean aphid</name>
    <dbReference type="NCBI Taxonomy" id="307491"/>
    <lineage>
        <taxon>Eukaryota</taxon>
        <taxon>Metazoa</taxon>
        <taxon>Ecdysozoa</taxon>
        <taxon>Arthropoda</taxon>
        <taxon>Hexapoda</taxon>
        <taxon>Insecta</taxon>
        <taxon>Pterygota</taxon>
        <taxon>Neoptera</taxon>
        <taxon>Paraneoptera</taxon>
        <taxon>Hemiptera</taxon>
        <taxon>Sternorrhyncha</taxon>
        <taxon>Aphidomorpha</taxon>
        <taxon>Aphidoidea</taxon>
        <taxon>Aphididae</taxon>
        <taxon>Aphidini</taxon>
        <taxon>Aphis</taxon>
        <taxon>Aphis</taxon>
    </lineage>
</organism>
<accession>A0A6G0SZJ5</accession>
<feature type="region of interest" description="Disordered" evidence="1">
    <location>
        <begin position="188"/>
        <end position="214"/>
    </location>
</feature>
<dbReference type="EMBL" id="VYZN01000075">
    <property type="protein sequence ID" value="KAE9523806.1"/>
    <property type="molecule type" value="Genomic_DNA"/>
</dbReference>
<dbReference type="OrthoDB" id="6622615at2759"/>
<gene>
    <name evidence="2" type="ORF">AGLY_015694</name>
</gene>
<name>A0A6G0SZJ5_APHGL</name>
<sequence length="754" mass="87028">MRRQNIYLIGSTKNQILGSKLPSLRDCFQVLFYNMRFVNMTLSESSNLVIDECLIFWKKARIPTKDKADCVKKLKKNYELWRNLEKSKKRKSESYNSKVEEFEEGLDKLFDIAHSNALELMKIEVGKAFLISQRNPGRPGCMVGVDMNQTNKEKRKNVRIESEITNKKKYNSQISEYVTVEIPTYSSSDESENVSEESDVHSDNCCPGPSGSKRAKKSLMTPRLCAALDKCKVSDRDAVHLLSAFIESVSLDPALYVINRTSIKNARQSVRVENAENVRSDFLNLNVDFVMVHWDGKILSDFGGHGKVDRLPIIVTDPNFEQLLGVPQIPSGTGLEMSSAIFDTLEKWSLFNKVQGFVFDTTSSNTGRLNGACALLEQRLERDVLHLACRHHIFELILQTAIVESKLHVSSGPDIAIFKRFKNAWNGINTKNIFVWSSNENLKNILSPVRQEILSFCFKMLTEKQPRDDYEEFLKLVIITLGETPPGGIIIRKPGACHQARWMAKAIYCLKIFILRLEFNLTKIEENAICRVSAFIIKIYIKSWFTATNVSEAPLNDIDLIRRLFAYSIDDDHIATSCLTKFLNHLWYLSNECMAFSIFDERISTENRRMLAVKLRGYENMNQLCEELVEEENVQYKLVLKIENVRDFLTKKFPEYLLNYQSTKLFKRLGINTSFLETDPTEWKNNIYYQFGKKVVDALHIVNDTAERGVKLMEEFNEKFTKNENQKQCLLQVIQKYRKMYPECSKKSMMVQFP</sequence>
<protein>
    <submittedName>
        <fullName evidence="2">Uncharacterized protein</fullName>
    </submittedName>
</protein>
<reference evidence="2 3" key="1">
    <citation type="submission" date="2019-08" db="EMBL/GenBank/DDBJ databases">
        <title>The genome of the soybean aphid Biotype 1, its phylome, world population structure and adaptation to the North American continent.</title>
        <authorList>
            <person name="Giordano R."/>
            <person name="Donthu R.K."/>
            <person name="Hernandez A.G."/>
            <person name="Wright C.L."/>
            <person name="Zimin A.V."/>
        </authorList>
    </citation>
    <scope>NUCLEOTIDE SEQUENCE [LARGE SCALE GENOMIC DNA]</scope>
    <source>
        <tissue evidence="2">Whole aphids</tissue>
    </source>
</reference>
<proteinExistence type="predicted"/>
<evidence type="ECO:0000313" key="2">
    <source>
        <dbReference type="EMBL" id="KAE9523806.1"/>
    </source>
</evidence>
<evidence type="ECO:0000313" key="3">
    <source>
        <dbReference type="Proteomes" id="UP000475862"/>
    </source>
</evidence>
<dbReference type="AlphaFoldDB" id="A0A6G0SZJ5"/>
<keyword evidence="3" id="KW-1185">Reference proteome</keyword>
<dbReference type="PANTHER" id="PTHR46113">
    <property type="entry name" value="SNAC DOMAIN-CONTAINING PROTEIN"/>
    <property type="match status" value="1"/>
</dbReference>
<dbReference type="Proteomes" id="UP000475862">
    <property type="component" value="Unassembled WGS sequence"/>
</dbReference>